<keyword evidence="3" id="KW-1185">Reference proteome</keyword>
<evidence type="ECO:0000313" key="3">
    <source>
        <dbReference type="Proteomes" id="UP000324194"/>
    </source>
</evidence>
<dbReference type="OrthoDB" id="8451383at2"/>
<reference evidence="2 3" key="1">
    <citation type="submission" date="2019-08" db="EMBL/GenBank/DDBJ databases">
        <authorList>
            <person name="Guy L."/>
        </authorList>
    </citation>
    <scope>NUCLEOTIDE SEQUENCE [LARGE SCALE GENOMIC DNA]</scope>
    <source>
        <strain evidence="2 3">SGT-108</strain>
    </source>
</reference>
<dbReference type="Proteomes" id="UP000324194">
    <property type="component" value="Chromosome 1"/>
</dbReference>
<evidence type="ECO:0000256" key="1">
    <source>
        <dbReference type="SAM" id="MobiDB-lite"/>
    </source>
</evidence>
<protein>
    <submittedName>
        <fullName evidence="2">Uncharacterized protein</fullName>
    </submittedName>
</protein>
<organism evidence="2 3">
    <name type="scientific">Aquicella siphonis</name>
    <dbReference type="NCBI Taxonomy" id="254247"/>
    <lineage>
        <taxon>Bacteria</taxon>
        <taxon>Pseudomonadati</taxon>
        <taxon>Pseudomonadota</taxon>
        <taxon>Gammaproteobacteria</taxon>
        <taxon>Legionellales</taxon>
        <taxon>Coxiellaceae</taxon>
        <taxon>Aquicella</taxon>
    </lineage>
</organism>
<sequence length="290" mass="32841">MLRKKLAAAQLQRRMQEQEMALAGKGNVDEPAAENRSPNTAVCPDSIAQKIAVDAKLDVEKPKRGDDAIMTGASIGEHDSAYDMFRTEFHRGLDFVYGMSRPRAEYIRKALGGEALALSGVPTVDMQNRYIVPENPIDAKTDLSMTDGKVKEYHDFLSTHESEKYRSLAQYRERIASNDMKAKHKRTKYITRSCKAKIEETVSKGNQIHFVLDDGNHGWEMEAVVKKEGVAGNLITAKELRHVYKNKDKVINQHLLSSHVTFWRKGQKVQAPWVENPELWDGFVRKGSKK</sequence>
<dbReference type="AlphaFoldDB" id="A0A5E4PIT8"/>
<feature type="region of interest" description="Disordered" evidence="1">
    <location>
        <begin position="1"/>
        <end position="41"/>
    </location>
</feature>
<dbReference type="KEGG" id="asip:AQUSIP_17980"/>
<dbReference type="RefSeq" id="WP_148339805.1">
    <property type="nucleotide sequence ID" value="NZ_LR699119.1"/>
</dbReference>
<name>A0A5E4PIT8_9COXI</name>
<evidence type="ECO:0000313" key="2">
    <source>
        <dbReference type="EMBL" id="VVC76485.1"/>
    </source>
</evidence>
<gene>
    <name evidence="2" type="ORF">AQUSIP_17980</name>
</gene>
<accession>A0A5E4PIT8</accession>
<dbReference type="EMBL" id="LR699119">
    <property type="protein sequence ID" value="VVC76485.1"/>
    <property type="molecule type" value="Genomic_DNA"/>
</dbReference>
<proteinExistence type="predicted"/>